<feature type="non-terminal residue" evidence="2">
    <location>
        <position position="70"/>
    </location>
</feature>
<protein>
    <submittedName>
        <fullName evidence="2">Uncharacterized protein</fullName>
    </submittedName>
</protein>
<dbReference type="EMBL" id="BTSY01000001">
    <property type="protein sequence ID" value="GMT11391.1"/>
    <property type="molecule type" value="Genomic_DNA"/>
</dbReference>
<name>A0AAV5UY26_9BILA</name>
<evidence type="ECO:0000313" key="3">
    <source>
        <dbReference type="Proteomes" id="UP001432322"/>
    </source>
</evidence>
<sequence length="70" mass="6755">TTIIIITIATATLVLLVGTAEAAQAVAAVDTAAVGGVSIEWSGDVCPLNITIGSGECGGRGITAIGTGDR</sequence>
<feature type="signal peptide" evidence="1">
    <location>
        <begin position="1"/>
        <end position="22"/>
    </location>
</feature>
<feature type="chain" id="PRO_5044000260" evidence="1">
    <location>
        <begin position="23"/>
        <end position="70"/>
    </location>
</feature>
<gene>
    <name evidence="2" type="ORF">PFISCL1PPCAC_2688</name>
</gene>
<dbReference type="Proteomes" id="UP001432322">
    <property type="component" value="Unassembled WGS sequence"/>
</dbReference>
<keyword evidence="3" id="KW-1185">Reference proteome</keyword>
<accession>A0AAV5UY26</accession>
<proteinExistence type="predicted"/>
<evidence type="ECO:0000313" key="2">
    <source>
        <dbReference type="EMBL" id="GMT11391.1"/>
    </source>
</evidence>
<feature type="non-terminal residue" evidence="2">
    <location>
        <position position="1"/>
    </location>
</feature>
<dbReference type="AlphaFoldDB" id="A0AAV5UY26"/>
<reference evidence="2" key="1">
    <citation type="submission" date="2023-10" db="EMBL/GenBank/DDBJ databases">
        <title>Genome assembly of Pristionchus species.</title>
        <authorList>
            <person name="Yoshida K."/>
            <person name="Sommer R.J."/>
        </authorList>
    </citation>
    <scope>NUCLEOTIDE SEQUENCE</scope>
    <source>
        <strain evidence="2">RS5133</strain>
    </source>
</reference>
<evidence type="ECO:0000256" key="1">
    <source>
        <dbReference type="SAM" id="SignalP"/>
    </source>
</evidence>
<organism evidence="2 3">
    <name type="scientific">Pristionchus fissidentatus</name>
    <dbReference type="NCBI Taxonomy" id="1538716"/>
    <lineage>
        <taxon>Eukaryota</taxon>
        <taxon>Metazoa</taxon>
        <taxon>Ecdysozoa</taxon>
        <taxon>Nematoda</taxon>
        <taxon>Chromadorea</taxon>
        <taxon>Rhabditida</taxon>
        <taxon>Rhabditina</taxon>
        <taxon>Diplogasteromorpha</taxon>
        <taxon>Diplogasteroidea</taxon>
        <taxon>Neodiplogasteridae</taxon>
        <taxon>Pristionchus</taxon>
    </lineage>
</organism>
<comment type="caution">
    <text evidence="2">The sequence shown here is derived from an EMBL/GenBank/DDBJ whole genome shotgun (WGS) entry which is preliminary data.</text>
</comment>
<keyword evidence="1" id="KW-0732">Signal</keyword>